<keyword evidence="1" id="KW-0812">Transmembrane</keyword>
<gene>
    <name evidence="2" type="ORF">GPUH_LOCUS14866</name>
</gene>
<accession>A0A183E1M5</accession>
<evidence type="ECO:0000313" key="4">
    <source>
        <dbReference type="WBParaSite" id="GPUH_0001488501-mRNA-1"/>
    </source>
</evidence>
<feature type="transmembrane region" description="Helical" evidence="1">
    <location>
        <begin position="6"/>
        <end position="25"/>
    </location>
</feature>
<reference evidence="4" key="1">
    <citation type="submission" date="2016-06" db="UniProtKB">
        <authorList>
            <consortium name="WormBaseParasite"/>
        </authorList>
    </citation>
    <scope>IDENTIFICATION</scope>
</reference>
<sequence>MRVCVGWYAGVGVVRVVGGVFVQVCMSVLRLLHQVSLAYFFFVFCECPIMLIEAHSAFGQDTRPFLVAPQRCEQLLGRKSKACGDVCGWSLAASKWAYEELH</sequence>
<dbReference type="WBParaSite" id="GPUH_0001488501-mRNA-1">
    <property type="protein sequence ID" value="GPUH_0001488501-mRNA-1"/>
    <property type="gene ID" value="GPUH_0001488501"/>
</dbReference>
<feature type="transmembrane region" description="Helical" evidence="1">
    <location>
        <begin position="37"/>
        <end position="58"/>
    </location>
</feature>
<reference evidence="2 3" key="2">
    <citation type="submission" date="2018-11" db="EMBL/GenBank/DDBJ databases">
        <authorList>
            <consortium name="Pathogen Informatics"/>
        </authorList>
    </citation>
    <scope>NUCLEOTIDE SEQUENCE [LARGE SCALE GENOMIC DNA]</scope>
</reference>
<protein>
    <submittedName>
        <fullName evidence="4">Secreted protein</fullName>
    </submittedName>
</protein>
<dbReference type="EMBL" id="UYRT01081736">
    <property type="protein sequence ID" value="VDN24919.1"/>
    <property type="molecule type" value="Genomic_DNA"/>
</dbReference>
<keyword evidence="1" id="KW-1133">Transmembrane helix</keyword>
<evidence type="ECO:0000313" key="3">
    <source>
        <dbReference type="Proteomes" id="UP000271098"/>
    </source>
</evidence>
<evidence type="ECO:0000256" key="1">
    <source>
        <dbReference type="SAM" id="Phobius"/>
    </source>
</evidence>
<dbReference type="AlphaFoldDB" id="A0A183E1M5"/>
<keyword evidence="1" id="KW-0472">Membrane</keyword>
<keyword evidence="3" id="KW-1185">Reference proteome</keyword>
<name>A0A183E1M5_9BILA</name>
<organism evidence="4">
    <name type="scientific">Gongylonema pulchrum</name>
    <dbReference type="NCBI Taxonomy" id="637853"/>
    <lineage>
        <taxon>Eukaryota</taxon>
        <taxon>Metazoa</taxon>
        <taxon>Ecdysozoa</taxon>
        <taxon>Nematoda</taxon>
        <taxon>Chromadorea</taxon>
        <taxon>Rhabditida</taxon>
        <taxon>Spirurina</taxon>
        <taxon>Spiruromorpha</taxon>
        <taxon>Spiruroidea</taxon>
        <taxon>Gongylonematidae</taxon>
        <taxon>Gongylonema</taxon>
    </lineage>
</organism>
<proteinExistence type="predicted"/>
<evidence type="ECO:0000313" key="2">
    <source>
        <dbReference type="EMBL" id="VDN24919.1"/>
    </source>
</evidence>
<dbReference type="Proteomes" id="UP000271098">
    <property type="component" value="Unassembled WGS sequence"/>
</dbReference>